<evidence type="ECO:0000313" key="2">
    <source>
        <dbReference type="Proteomes" id="UP001596106"/>
    </source>
</evidence>
<reference evidence="2" key="1">
    <citation type="journal article" date="2019" name="Int. J. Syst. Evol. Microbiol.">
        <title>The Global Catalogue of Microorganisms (GCM) 10K type strain sequencing project: providing services to taxonomists for standard genome sequencing and annotation.</title>
        <authorList>
            <consortium name="The Broad Institute Genomics Platform"/>
            <consortium name="The Broad Institute Genome Sequencing Center for Infectious Disease"/>
            <person name="Wu L."/>
            <person name="Ma J."/>
        </authorList>
    </citation>
    <scope>NUCLEOTIDE SEQUENCE [LARGE SCALE GENOMIC DNA]</scope>
    <source>
        <strain evidence="2">CCUG 55250</strain>
    </source>
</reference>
<accession>A0ABW0IFC1</accession>
<proteinExistence type="predicted"/>
<dbReference type="Proteomes" id="UP001596106">
    <property type="component" value="Unassembled WGS sequence"/>
</dbReference>
<organism evidence="1 2">
    <name type="scientific">Larkinella bovis</name>
    <dbReference type="NCBI Taxonomy" id="683041"/>
    <lineage>
        <taxon>Bacteria</taxon>
        <taxon>Pseudomonadati</taxon>
        <taxon>Bacteroidota</taxon>
        <taxon>Cytophagia</taxon>
        <taxon>Cytophagales</taxon>
        <taxon>Spirosomataceae</taxon>
        <taxon>Larkinella</taxon>
    </lineage>
</organism>
<evidence type="ECO:0008006" key="3">
    <source>
        <dbReference type="Google" id="ProtNLM"/>
    </source>
</evidence>
<protein>
    <recommendedName>
        <fullName evidence="3">Universal stress protein</fullName>
    </recommendedName>
</protein>
<name>A0ABW0IFC1_9BACT</name>
<evidence type="ECO:0000313" key="1">
    <source>
        <dbReference type="EMBL" id="MFC5412168.1"/>
    </source>
</evidence>
<dbReference type="EMBL" id="JBHSMA010000010">
    <property type="protein sequence ID" value="MFC5412168.1"/>
    <property type="molecule type" value="Genomic_DNA"/>
</dbReference>
<sequence length="134" mass="15294">MQALHPASTIHFLFITDETGMGAAFALLKSSLVAHPANHVSLVYHSPAEPPVFQRELAILSRHFPTQFIPYYETGQPTELTFVPQETLEAILNTNTREELRILIYGTDEFMTSVREQLLFLNVEKKAIKLHFLR</sequence>
<dbReference type="RefSeq" id="WP_379849405.1">
    <property type="nucleotide sequence ID" value="NZ_JBHSMA010000010.1"/>
</dbReference>
<comment type="caution">
    <text evidence="1">The sequence shown here is derived from an EMBL/GenBank/DDBJ whole genome shotgun (WGS) entry which is preliminary data.</text>
</comment>
<keyword evidence="2" id="KW-1185">Reference proteome</keyword>
<gene>
    <name evidence="1" type="ORF">ACFPMF_22775</name>
</gene>